<protein>
    <submittedName>
        <fullName evidence="2">Uncharacterized protein</fullName>
    </submittedName>
</protein>
<name>A0AAV8SER4_9ROSI</name>
<feature type="region of interest" description="Disordered" evidence="1">
    <location>
        <begin position="15"/>
        <end position="40"/>
    </location>
</feature>
<dbReference type="AlphaFoldDB" id="A0AAV8SER4"/>
<evidence type="ECO:0000313" key="2">
    <source>
        <dbReference type="EMBL" id="KAJ8750533.1"/>
    </source>
</evidence>
<dbReference type="Proteomes" id="UP001159364">
    <property type="component" value="Linkage Group LG11"/>
</dbReference>
<keyword evidence="3" id="KW-1185">Reference proteome</keyword>
<feature type="compositionally biased region" description="Basic and acidic residues" evidence="1">
    <location>
        <begin position="26"/>
        <end position="38"/>
    </location>
</feature>
<sequence length="109" mass="12185">MECCLTKLVGRMGRLGKSESNGVKGSRSDHTRRNEGRRRVTRVGAARRRWVFSIILLDATVMHSMVFNIRKAHPSLQSELLKTIAGCEEDKVGGVKSRTARAQFSMVVI</sequence>
<organism evidence="2 3">
    <name type="scientific">Erythroxylum novogranatense</name>
    <dbReference type="NCBI Taxonomy" id="1862640"/>
    <lineage>
        <taxon>Eukaryota</taxon>
        <taxon>Viridiplantae</taxon>
        <taxon>Streptophyta</taxon>
        <taxon>Embryophyta</taxon>
        <taxon>Tracheophyta</taxon>
        <taxon>Spermatophyta</taxon>
        <taxon>Magnoliopsida</taxon>
        <taxon>eudicotyledons</taxon>
        <taxon>Gunneridae</taxon>
        <taxon>Pentapetalae</taxon>
        <taxon>rosids</taxon>
        <taxon>fabids</taxon>
        <taxon>Malpighiales</taxon>
        <taxon>Erythroxylaceae</taxon>
        <taxon>Erythroxylum</taxon>
    </lineage>
</organism>
<proteinExistence type="predicted"/>
<evidence type="ECO:0000313" key="3">
    <source>
        <dbReference type="Proteomes" id="UP001159364"/>
    </source>
</evidence>
<accession>A0AAV8SER4</accession>
<gene>
    <name evidence="2" type="ORF">K2173_015688</name>
</gene>
<dbReference type="EMBL" id="JAIWQS010000011">
    <property type="protein sequence ID" value="KAJ8750533.1"/>
    <property type="molecule type" value="Genomic_DNA"/>
</dbReference>
<reference evidence="2 3" key="1">
    <citation type="submission" date="2021-09" db="EMBL/GenBank/DDBJ databases">
        <title>Genomic insights and catalytic innovation underlie evolution of tropane alkaloids biosynthesis.</title>
        <authorList>
            <person name="Wang Y.-J."/>
            <person name="Tian T."/>
            <person name="Huang J.-P."/>
            <person name="Huang S.-X."/>
        </authorList>
    </citation>
    <scope>NUCLEOTIDE SEQUENCE [LARGE SCALE GENOMIC DNA]</scope>
    <source>
        <strain evidence="2">KIB-2018</strain>
        <tissue evidence="2">Leaf</tissue>
    </source>
</reference>
<evidence type="ECO:0000256" key="1">
    <source>
        <dbReference type="SAM" id="MobiDB-lite"/>
    </source>
</evidence>
<comment type="caution">
    <text evidence="2">The sequence shown here is derived from an EMBL/GenBank/DDBJ whole genome shotgun (WGS) entry which is preliminary data.</text>
</comment>